<gene>
    <name evidence="2" type="ORF">CSW10_00825</name>
</gene>
<keyword evidence="1" id="KW-1133">Transmembrane helix</keyword>
<dbReference type="Proteomes" id="UP000224629">
    <property type="component" value="Chromosome"/>
</dbReference>
<feature type="transmembrane region" description="Helical" evidence="1">
    <location>
        <begin position="101"/>
        <end position="125"/>
    </location>
</feature>
<reference evidence="2" key="1">
    <citation type="submission" date="2017-10" db="EMBL/GenBank/DDBJ databases">
        <title>Genome-wide analysis of the first isolated strain mycoplasma dispar GS01.</title>
        <authorList>
            <person name="Hao H."/>
            <person name="Chen S."/>
            <person name="Zhao P."/>
            <person name="Chu Y."/>
            <person name="Liu Y."/>
        </authorList>
    </citation>
    <scope>NUCLEOTIDE SEQUENCE [LARGE SCALE GENOMIC DNA]</scope>
    <source>
        <strain evidence="2">GS01</strain>
    </source>
</reference>
<name>A0ABN5DQV7_9BACT</name>
<keyword evidence="3" id="KW-1185">Reference proteome</keyword>
<sequence>MLLRVLIFSSISLLVIVNASRYIWFILKYKKEVLSLSNEELEEKYPKLSRIAKKGAELAPIPLGSGFWLWWNKLPIIASKFGEENAYQEKRNFLYKIHLKFYIIELFLVSILILSSAFLLYIFHTEMVSLSLRRYDLSIFSHSDYSLIPFLLFLFLTLFSLFWIVHSRGQLTEIAENLLTDSIEKCKKAYKSTLLRFYLF</sequence>
<feature type="transmembrane region" description="Helical" evidence="1">
    <location>
        <begin position="145"/>
        <end position="165"/>
    </location>
</feature>
<evidence type="ECO:0000313" key="3">
    <source>
        <dbReference type="Proteomes" id="UP000224629"/>
    </source>
</evidence>
<organism evidence="2 3">
    <name type="scientific">Mesomycoplasma dispar</name>
    <dbReference type="NCBI Taxonomy" id="86660"/>
    <lineage>
        <taxon>Bacteria</taxon>
        <taxon>Bacillati</taxon>
        <taxon>Mycoplasmatota</taxon>
        <taxon>Mycoplasmoidales</taxon>
        <taxon>Metamycoplasmataceae</taxon>
        <taxon>Mesomycoplasma</taxon>
    </lineage>
</organism>
<evidence type="ECO:0000256" key="1">
    <source>
        <dbReference type="SAM" id="Phobius"/>
    </source>
</evidence>
<feature type="transmembrane region" description="Helical" evidence="1">
    <location>
        <begin position="6"/>
        <end position="27"/>
    </location>
</feature>
<dbReference type="EMBL" id="CP024161">
    <property type="protein sequence ID" value="ATP59503.1"/>
    <property type="molecule type" value="Genomic_DNA"/>
</dbReference>
<keyword evidence="1" id="KW-0472">Membrane</keyword>
<evidence type="ECO:0000313" key="2">
    <source>
        <dbReference type="EMBL" id="ATP59503.1"/>
    </source>
</evidence>
<proteinExistence type="predicted"/>
<protein>
    <submittedName>
        <fullName evidence="2">Uncharacterized protein</fullName>
    </submittedName>
</protein>
<keyword evidence="1" id="KW-0812">Transmembrane</keyword>
<accession>A0ABN5DQV7</accession>